<evidence type="ECO:0000313" key="3">
    <source>
        <dbReference type="Proteomes" id="UP001138997"/>
    </source>
</evidence>
<proteinExistence type="predicted"/>
<gene>
    <name evidence="2" type="ORF">LR394_29815</name>
</gene>
<feature type="domain" description="IPT/TIG" evidence="1">
    <location>
        <begin position="150"/>
        <end position="233"/>
    </location>
</feature>
<sequence>MSSSSLRIALPAGQGGTDATIEIQKNGVSAGTVTVTYLGRVTAAAWKVDAATGARNGTITGTGLSKSQNWKLSEVAGSGEVSLPIVASQAALNSASAGVFLESDSRVQVKLPAQVAGGAGTWRVSFAPTSGAGFSALSPATRLDVKYTAPKISRLSSTAFAVTGGAAITVTGTDLAALDATQSDALVLRPTSSSVNSGQDIDAVITSKTQTQIGFTAPAAPAGQYRVVLKSGLGESADSGRTLDKLEAVAVSAVTSSSTRLLAGGGKLVLTTTGLGANAREMTAKKITAKLESTVNGRTIARPVALKWLSDTTAEATVPAGTPGQNADLIVYRSGIAAPAVTLTYTAGISGSSKAVLPTTGGTVKLTGHGLSGTFVLRNLNAGTEVQLDDVAPAADGKSAVITVPASAEGIYQVKFTPSGTFTGAPLAFTSKAILTVTDNG</sequence>
<dbReference type="GO" id="GO:0005975">
    <property type="term" value="P:carbohydrate metabolic process"/>
    <property type="evidence" value="ECO:0007669"/>
    <property type="project" value="UniProtKB-ARBA"/>
</dbReference>
<dbReference type="Proteomes" id="UP001138997">
    <property type="component" value="Unassembled WGS sequence"/>
</dbReference>
<accession>A0A9X1NL23</accession>
<name>A0A9X1NL23_9ACTN</name>
<comment type="caution">
    <text evidence="2">The sequence shown here is derived from an EMBL/GenBank/DDBJ whole genome shotgun (WGS) entry which is preliminary data.</text>
</comment>
<keyword evidence="3" id="KW-1185">Reference proteome</keyword>
<dbReference type="InterPro" id="IPR013783">
    <property type="entry name" value="Ig-like_fold"/>
</dbReference>
<dbReference type="InterPro" id="IPR002909">
    <property type="entry name" value="IPT_dom"/>
</dbReference>
<protein>
    <submittedName>
        <fullName evidence="2">IPT/TIG domain-containing protein</fullName>
    </submittedName>
</protein>
<reference evidence="2" key="1">
    <citation type="submission" date="2021-11" db="EMBL/GenBank/DDBJ databases">
        <title>Streptomyces corallinus and Kineosporia corallina sp. nov., two new coral-derived marine actinobacteria.</title>
        <authorList>
            <person name="Buangrab K."/>
            <person name="Sutthacheep M."/>
            <person name="Yeemin T."/>
            <person name="Harunari E."/>
            <person name="Igarashi Y."/>
            <person name="Sripreechasak P."/>
            <person name="Kanchanasin P."/>
            <person name="Tanasupawat S."/>
            <person name="Phongsopitanun W."/>
        </authorList>
    </citation>
    <scope>NUCLEOTIDE SEQUENCE</scope>
    <source>
        <strain evidence="2">JCM 31032</strain>
    </source>
</reference>
<dbReference type="Gene3D" id="2.60.40.10">
    <property type="entry name" value="Immunoglobulins"/>
    <property type="match status" value="1"/>
</dbReference>
<evidence type="ECO:0000313" key="2">
    <source>
        <dbReference type="EMBL" id="MCD5315111.1"/>
    </source>
</evidence>
<dbReference type="Pfam" id="PF01833">
    <property type="entry name" value="TIG"/>
    <property type="match status" value="1"/>
</dbReference>
<dbReference type="AlphaFoldDB" id="A0A9X1NL23"/>
<organism evidence="2 3">
    <name type="scientific">Kineosporia babensis</name>
    <dbReference type="NCBI Taxonomy" id="499548"/>
    <lineage>
        <taxon>Bacteria</taxon>
        <taxon>Bacillati</taxon>
        <taxon>Actinomycetota</taxon>
        <taxon>Actinomycetes</taxon>
        <taxon>Kineosporiales</taxon>
        <taxon>Kineosporiaceae</taxon>
        <taxon>Kineosporia</taxon>
    </lineage>
</organism>
<dbReference type="EMBL" id="JAJOMB010000020">
    <property type="protein sequence ID" value="MCD5315111.1"/>
    <property type="molecule type" value="Genomic_DNA"/>
</dbReference>
<evidence type="ECO:0000259" key="1">
    <source>
        <dbReference type="Pfam" id="PF01833"/>
    </source>
</evidence>